<evidence type="ECO:0000256" key="1">
    <source>
        <dbReference type="SAM" id="Phobius"/>
    </source>
</evidence>
<dbReference type="AlphaFoldDB" id="A0AAD5PD96"/>
<protein>
    <submittedName>
        <fullName evidence="2">Uncharacterized protein</fullName>
    </submittedName>
</protein>
<evidence type="ECO:0000313" key="3">
    <source>
        <dbReference type="Proteomes" id="UP001209540"/>
    </source>
</evidence>
<sequence>MVAVALSDGNIGHILCSVPSPKRNSFYHEPDDNSCNLAFSKQSDNEYEYKSTIGYSYQKCKHKSNWKSCLEEHRSNSFQKLSNIGRISILMLLTHKYKLFIYEKLRKKKDVCSIWYLFTTYFSFVVLFLRRLAATPSQEHEYFFTTINKYKRTRTVIHHVKS</sequence>
<reference evidence="2" key="2">
    <citation type="submission" date="2023-02" db="EMBL/GenBank/DDBJ databases">
        <authorList>
            <consortium name="DOE Joint Genome Institute"/>
            <person name="Mondo S.J."/>
            <person name="Chang Y."/>
            <person name="Wang Y."/>
            <person name="Ahrendt S."/>
            <person name="Andreopoulos W."/>
            <person name="Barry K."/>
            <person name="Beard J."/>
            <person name="Benny G.L."/>
            <person name="Blankenship S."/>
            <person name="Bonito G."/>
            <person name="Cuomo C."/>
            <person name="Desiro A."/>
            <person name="Gervers K.A."/>
            <person name="Hundley H."/>
            <person name="Kuo A."/>
            <person name="LaButti K."/>
            <person name="Lang B.F."/>
            <person name="Lipzen A."/>
            <person name="O'Donnell K."/>
            <person name="Pangilinan J."/>
            <person name="Reynolds N."/>
            <person name="Sandor L."/>
            <person name="Smith M.W."/>
            <person name="Tsang A."/>
            <person name="Grigoriev I.V."/>
            <person name="Stajich J.E."/>
            <person name="Spatafora J.W."/>
        </authorList>
    </citation>
    <scope>NUCLEOTIDE SEQUENCE</scope>
    <source>
        <strain evidence="2">RSA 2281</strain>
    </source>
</reference>
<gene>
    <name evidence="2" type="ORF">BDA99DRAFT_582119</name>
</gene>
<proteinExistence type="predicted"/>
<keyword evidence="1" id="KW-1133">Transmembrane helix</keyword>
<keyword evidence="3" id="KW-1185">Reference proteome</keyword>
<reference evidence="2" key="1">
    <citation type="journal article" date="2022" name="IScience">
        <title>Evolution of zygomycete secretomes and the origins of terrestrial fungal ecologies.</title>
        <authorList>
            <person name="Chang Y."/>
            <person name="Wang Y."/>
            <person name="Mondo S."/>
            <person name="Ahrendt S."/>
            <person name="Andreopoulos W."/>
            <person name="Barry K."/>
            <person name="Beard J."/>
            <person name="Benny G.L."/>
            <person name="Blankenship S."/>
            <person name="Bonito G."/>
            <person name="Cuomo C."/>
            <person name="Desiro A."/>
            <person name="Gervers K.A."/>
            <person name="Hundley H."/>
            <person name="Kuo A."/>
            <person name="LaButti K."/>
            <person name="Lang B.F."/>
            <person name="Lipzen A."/>
            <person name="O'Donnell K."/>
            <person name="Pangilinan J."/>
            <person name="Reynolds N."/>
            <person name="Sandor L."/>
            <person name="Smith M.E."/>
            <person name="Tsang A."/>
            <person name="Grigoriev I.V."/>
            <person name="Stajich J.E."/>
            <person name="Spatafora J.W."/>
        </authorList>
    </citation>
    <scope>NUCLEOTIDE SEQUENCE</scope>
    <source>
        <strain evidence="2">RSA 2281</strain>
    </source>
</reference>
<accession>A0AAD5PD96</accession>
<comment type="caution">
    <text evidence="2">The sequence shown here is derived from an EMBL/GenBank/DDBJ whole genome shotgun (WGS) entry which is preliminary data.</text>
</comment>
<evidence type="ECO:0000313" key="2">
    <source>
        <dbReference type="EMBL" id="KAI9260509.1"/>
    </source>
</evidence>
<feature type="transmembrane region" description="Helical" evidence="1">
    <location>
        <begin position="114"/>
        <end position="133"/>
    </location>
</feature>
<dbReference type="Proteomes" id="UP001209540">
    <property type="component" value="Unassembled WGS sequence"/>
</dbReference>
<keyword evidence="1" id="KW-0812">Transmembrane</keyword>
<name>A0AAD5PD96_9FUNG</name>
<keyword evidence="1" id="KW-0472">Membrane</keyword>
<dbReference type="EMBL" id="JAIXMP010000016">
    <property type="protein sequence ID" value="KAI9260509.1"/>
    <property type="molecule type" value="Genomic_DNA"/>
</dbReference>
<organism evidence="2 3">
    <name type="scientific">Phascolomyces articulosus</name>
    <dbReference type="NCBI Taxonomy" id="60185"/>
    <lineage>
        <taxon>Eukaryota</taxon>
        <taxon>Fungi</taxon>
        <taxon>Fungi incertae sedis</taxon>
        <taxon>Mucoromycota</taxon>
        <taxon>Mucoromycotina</taxon>
        <taxon>Mucoromycetes</taxon>
        <taxon>Mucorales</taxon>
        <taxon>Lichtheimiaceae</taxon>
        <taxon>Phascolomyces</taxon>
    </lineage>
</organism>